<keyword evidence="1" id="KW-0229">DNA integration</keyword>
<name>A0A501WAI7_9RHOB</name>
<evidence type="ECO:0000313" key="4">
    <source>
        <dbReference type="EMBL" id="TPE45074.1"/>
    </source>
</evidence>
<dbReference type="PANTHER" id="PTHR30349">
    <property type="entry name" value="PHAGE INTEGRASE-RELATED"/>
    <property type="match status" value="1"/>
</dbReference>
<dbReference type="OrthoDB" id="7510934at2"/>
<dbReference type="GO" id="GO:0015074">
    <property type="term" value="P:DNA integration"/>
    <property type="evidence" value="ECO:0007669"/>
    <property type="project" value="UniProtKB-KW"/>
</dbReference>
<accession>A0A501WAI7</accession>
<comment type="caution">
    <text evidence="4">The sequence shown here is derived from an EMBL/GenBank/DDBJ whole genome shotgun (WGS) entry which is preliminary data.</text>
</comment>
<dbReference type="InterPro" id="IPR050090">
    <property type="entry name" value="Tyrosine_recombinase_XerCD"/>
</dbReference>
<evidence type="ECO:0000256" key="2">
    <source>
        <dbReference type="ARBA" id="ARBA00023172"/>
    </source>
</evidence>
<reference evidence="4 5" key="1">
    <citation type="submission" date="2019-06" db="EMBL/GenBank/DDBJ databases">
        <title>A novel bacterium of genus Amaricoccus, isolated from marine sediment.</title>
        <authorList>
            <person name="Huang H."/>
            <person name="Mo K."/>
            <person name="Hu Y."/>
        </authorList>
    </citation>
    <scope>NUCLEOTIDE SEQUENCE [LARGE SCALE GENOMIC DNA]</scope>
    <source>
        <strain evidence="4 5">HB172011</strain>
    </source>
</reference>
<evidence type="ECO:0000313" key="5">
    <source>
        <dbReference type="Proteomes" id="UP000319255"/>
    </source>
</evidence>
<keyword evidence="5" id="KW-1185">Reference proteome</keyword>
<organism evidence="4 5">
    <name type="scientific">Amaricoccus solimangrovi</name>
    <dbReference type="NCBI Taxonomy" id="2589815"/>
    <lineage>
        <taxon>Bacteria</taxon>
        <taxon>Pseudomonadati</taxon>
        <taxon>Pseudomonadota</taxon>
        <taxon>Alphaproteobacteria</taxon>
        <taxon>Rhodobacterales</taxon>
        <taxon>Paracoccaceae</taxon>
        <taxon>Amaricoccus</taxon>
    </lineage>
</organism>
<proteinExistence type="predicted"/>
<protein>
    <submittedName>
        <fullName evidence="4">Site-specific integrase</fullName>
    </submittedName>
</protein>
<dbReference type="EMBL" id="VFRP01000060">
    <property type="protein sequence ID" value="TPE45074.1"/>
    <property type="molecule type" value="Genomic_DNA"/>
</dbReference>
<gene>
    <name evidence="4" type="ORF">FJM51_22765</name>
</gene>
<dbReference type="Pfam" id="PF00589">
    <property type="entry name" value="Phage_integrase"/>
    <property type="match status" value="1"/>
</dbReference>
<feature type="domain" description="Tyr recombinase" evidence="3">
    <location>
        <begin position="185"/>
        <end position="362"/>
    </location>
</feature>
<dbReference type="InterPro" id="IPR013762">
    <property type="entry name" value="Integrase-like_cat_sf"/>
</dbReference>
<dbReference type="GO" id="GO:0006310">
    <property type="term" value="P:DNA recombination"/>
    <property type="evidence" value="ECO:0007669"/>
    <property type="project" value="UniProtKB-KW"/>
</dbReference>
<dbReference type="PANTHER" id="PTHR30349:SF64">
    <property type="entry name" value="PROPHAGE INTEGRASE INTD-RELATED"/>
    <property type="match status" value="1"/>
</dbReference>
<dbReference type="SUPFAM" id="SSF56349">
    <property type="entry name" value="DNA breaking-rejoining enzymes"/>
    <property type="match status" value="1"/>
</dbReference>
<evidence type="ECO:0000259" key="3">
    <source>
        <dbReference type="PROSITE" id="PS51898"/>
    </source>
</evidence>
<dbReference type="PROSITE" id="PS51898">
    <property type="entry name" value="TYR_RECOMBINASE"/>
    <property type="match status" value="1"/>
</dbReference>
<dbReference type="GO" id="GO:0003677">
    <property type="term" value="F:DNA binding"/>
    <property type="evidence" value="ECO:0007669"/>
    <property type="project" value="InterPro"/>
</dbReference>
<dbReference type="Gene3D" id="1.10.443.10">
    <property type="entry name" value="Intergrase catalytic core"/>
    <property type="match status" value="1"/>
</dbReference>
<dbReference type="InterPro" id="IPR011010">
    <property type="entry name" value="DNA_brk_join_enz"/>
</dbReference>
<evidence type="ECO:0000256" key="1">
    <source>
        <dbReference type="ARBA" id="ARBA00022908"/>
    </source>
</evidence>
<keyword evidence="2" id="KW-0233">DNA recombination</keyword>
<dbReference type="InterPro" id="IPR002104">
    <property type="entry name" value="Integrase_catalytic"/>
</dbReference>
<dbReference type="AlphaFoldDB" id="A0A501WAI7"/>
<sequence>MRPTTGLRSGAGVARIPMTGINRVRKRLASGEVREYHFAWRGKGAPLFWRSDSGIGIGSAEYVAAWKAAIPAKPMAAQGKFRELILGYLGGPEFNGLAARTRADIEASIRHPKNGIDTEFGAAPIPAFNDPRIRREVLDWRDRIGGKVGDTRVDHLQAIVGWAHDRGRLTANHLLRIKAVYKANRAEIFWTSDEIAAFEAGAPHAVARILIAATETGLRPGDLLLLERAHIHPTPKGRRIVLWTRKRGRLVSIPVTDRMGALIDATPEGRERILVNQGGEPYRHENYLGDAVSAWRDRLKMRRELRLYDARGTAATRLLEAGADLREIATAMGWSVAHASQVIERYVALHPGMTDALGAKLAAVVARA</sequence>
<dbReference type="Proteomes" id="UP000319255">
    <property type="component" value="Unassembled WGS sequence"/>
</dbReference>